<evidence type="ECO:0000313" key="3">
    <source>
        <dbReference type="Proteomes" id="UP000036834"/>
    </source>
</evidence>
<reference evidence="1 4" key="3">
    <citation type="submission" date="2019-06" db="EMBL/GenBank/DDBJ databases">
        <title>Whole genome shotgun sequence of Brevibacillus reuszeri NBRC 15719.</title>
        <authorList>
            <person name="Hosoyama A."/>
            <person name="Uohara A."/>
            <person name="Ohji S."/>
            <person name="Ichikawa N."/>
        </authorList>
    </citation>
    <scope>NUCLEOTIDE SEQUENCE [LARGE SCALE GENOMIC DNA]</scope>
    <source>
        <strain evidence="1 4">NBRC 15719</strain>
    </source>
</reference>
<dbReference type="EMBL" id="BJON01000020">
    <property type="protein sequence ID" value="GED71223.1"/>
    <property type="molecule type" value="Genomic_DNA"/>
</dbReference>
<dbReference type="PATRIC" id="fig|54915.3.peg.4588"/>
<keyword evidence="4" id="KW-1185">Reference proteome</keyword>
<reference evidence="3" key="1">
    <citation type="submission" date="2015-07" db="EMBL/GenBank/DDBJ databases">
        <title>Genome sequencing project for genomic taxonomy and phylogenomics of Bacillus-like bacteria.</title>
        <authorList>
            <person name="Liu B."/>
            <person name="Wang J."/>
            <person name="Zhu Y."/>
            <person name="Liu G."/>
            <person name="Chen Q."/>
            <person name="Chen Z."/>
            <person name="Lan J."/>
            <person name="Che J."/>
            <person name="Ge C."/>
            <person name="Shi H."/>
            <person name="Pan Z."/>
            <person name="Liu X."/>
        </authorList>
    </citation>
    <scope>NUCLEOTIDE SEQUENCE [LARGE SCALE GENOMIC DNA]</scope>
    <source>
        <strain evidence="3">DSM 9887</strain>
    </source>
</reference>
<comment type="caution">
    <text evidence="2">The sequence shown here is derived from an EMBL/GenBank/DDBJ whole genome shotgun (WGS) entry which is preliminary data.</text>
</comment>
<dbReference type="RefSeq" id="WP_049741547.1">
    <property type="nucleotide sequence ID" value="NZ_BJON01000020.1"/>
</dbReference>
<dbReference type="EMBL" id="LGIQ01000011">
    <property type="protein sequence ID" value="KNB69523.1"/>
    <property type="molecule type" value="Genomic_DNA"/>
</dbReference>
<organism evidence="2 3">
    <name type="scientific">Brevibacillus reuszeri</name>
    <dbReference type="NCBI Taxonomy" id="54915"/>
    <lineage>
        <taxon>Bacteria</taxon>
        <taxon>Bacillati</taxon>
        <taxon>Bacillota</taxon>
        <taxon>Bacilli</taxon>
        <taxon>Bacillales</taxon>
        <taxon>Paenibacillaceae</taxon>
        <taxon>Brevibacillus</taxon>
    </lineage>
</organism>
<accession>A0A0K9YLA1</accession>
<proteinExistence type="predicted"/>
<sequence>MKGSLEASINALAEIVFLGKILEGIYLVLQEIEDDPTAALQKVADDLVAIARLITERIGERNI</sequence>
<dbReference type="Proteomes" id="UP000036834">
    <property type="component" value="Unassembled WGS sequence"/>
</dbReference>
<name>A0A0K9YLA1_9BACL</name>
<evidence type="ECO:0000313" key="1">
    <source>
        <dbReference type="EMBL" id="GED71223.1"/>
    </source>
</evidence>
<dbReference type="STRING" id="54915.ADS79_27035"/>
<dbReference type="AlphaFoldDB" id="A0A0K9YLA1"/>
<reference evidence="2" key="2">
    <citation type="submission" date="2015-07" db="EMBL/GenBank/DDBJ databases">
        <title>MeaNS - Measles Nucleotide Surveillance Program.</title>
        <authorList>
            <person name="Tran T."/>
            <person name="Druce J."/>
        </authorList>
    </citation>
    <scope>NUCLEOTIDE SEQUENCE</scope>
    <source>
        <strain evidence="2">DSM 9887</strain>
    </source>
</reference>
<evidence type="ECO:0000313" key="2">
    <source>
        <dbReference type="EMBL" id="KNB69523.1"/>
    </source>
</evidence>
<gene>
    <name evidence="2" type="ORF">ADS79_27035</name>
    <name evidence="1" type="ORF">BRE01_49250</name>
</gene>
<dbReference type="Proteomes" id="UP000319578">
    <property type="component" value="Unassembled WGS sequence"/>
</dbReference>
<protein>
    <submittedName>
        <fullName evidence="2">Uncharacterized protein</fullName>
    </submittedName>
</protein>
<evidence type="ECO:0000313" key="4">
    <source>
        <dbReference type="Proteomes" id="UP000319578"/>
    </source>
</evidence>